<gene>
    <name evidence="1" type="ORF">FEK35_13030</name>
</gene>
<proteinExistence type="predicted"/>
<evidence type="ECO:0000313" key="2">
    <source>
        <dbReference type="Proteomes" id="UP000308349"/>
    </source>
</evidence>
<dbReference type="AlphaFoldDB" id="A0A5R8PE35"/>
<dbReference type="OrthoDB" id="4564845at2"/>
<comment type="caution">
    <text evidence="1">The sequence shown here is derived from an EMBL/GenBank/DDBJ whole genome shotgun (WGS) entry which is preliminary data.</text>
</comment>
<accession>A0A5R8PE35</accession>
<sequence length="97" mass="10811">MVRREVRGCAGADLSALAARHGYELVYTLTLDVRPLVAAMVIAQHLSDFGADAVVVPSFEHAEPYRVFISELADLVTPVCRYRRGYRWSNVVDGMRS</sequence>
<organism evidence="1 2">
    <name type="scientific">Nocardia cyriacigeorgica</name>
    <dbReference type="NCBI Taxonomy" id="135487"/>
    <lineage>
        <taxon>Bacteria</taxon>
        <taxon>Bacillati</taxon>
        <taxon>Actinomycetota</taxon>
        <taxon>Actinomycetes</taxon>
        <taxon>Mycobacteriales</taxon>
        <taxon>Nocardiaceae</taxon>
        <taxon>Nocardia</taxon>
    </lineage>
</organism>
<reference evidence="1 2" key="1">
    <citation type="submission" date="2019-05" db="EMBL/GenBank/DDBJ databases">
        <title>Genomes sequences of two Nocardia cyriacigeorgica environmental isolates, type strains Nocardia asteroides ATCC 19247 and Nocardia cyriacigeorgica DSM 44484.</title>
        <authorList>
            <person name="Vautrin F."/>
            <person name="Bergeron E."/>
            <person name="Dubost A."/>
            <person name="Abrouk D."/>
            <person name="Rodriguez Nava V."/>
            <person name="Pujic P."/>
        </authorList>
    </citation>
    <scope>NUCLEOTIDE SEQUENCE [LARGE SCALE GENOMIC DNA]</scope>
    <source>
        <strain evidence="1 2">EML 1456</strain>
    </source>
</reference>
<dbReference type="Proteomes" id="UP000308349">
    <property type="component" value="Unassembled WGS sequence"/>
</dbReference>
<evidence type="ECO:0000313" key="1">
    <source>
        <dbReference type="EMBL" id="TLG10925.1"/>
    </source>
</evidence>
<protein>
    <submittedName>
        <fullName evidence="1">Uncharacterized protein</fullName>
    </submittedName>
</protein>
<dbReference type="EMBL" id="VBUU01000011">
    <property type="protein sequence ID" value="TLG10925.1"/>
    <property type="molecule type" value="Genomic_DNA"/>
</dbReference>
<name>A0A5R8PE35_9NOCA</name>